<dbReference type="PANTHER" id="PTHR43087:SF1">
    <property type="entry name" value="LAO_AO TRANSPORT SYSTEM ATPASE"/>
    <property type="match status" value="1"/>
</dbReference>
<dbReference type="InterPro" id="IPR003593">
    <property type="entry name" value="AAA+_ATPase"/>
</dbReference>
<keyword evidence="8" id="KW-1185">Reference proteome</keyword>
<evidence type="ECO:0000256" key="3">
    <source>
        <dbReference type="ARBA" id="ARBA00022801"/>
    </source>
</evidence>
<dbReference type="InterPro" id="IPR027417">
    <property type="entry name" value="P-loop_NTPase"/>
</dbReference>
<comment type="similarity">
    <text evidence="1">Belongs to the SIMIBI class G3E GTPase family. ArgK/MeaB subfamily.</text>
</comment>
<evidence type="ECO:0000313" key="7">
    <source>
        <dbReference type="EMBL" id="GLI34254.1"/>
    </source>
</evidence>
<keyword evidence="3" id="KW-0378">Hydrolase</keyword>
<dbReference type="NCBIfam" id="TIGR00750">
    <property type="entry name" value="lao"/>
    <property type="match status" value="1"/>
</dbReference>
<dbReference type="SUPFAM" id="SSF52540">
    <property type="entry name" value="P-loop containing nucleoside triphosphate hydrolases"/>
    <property type="match status" value="1"/>
</dbReference>
<dbReference type="PANTHER" id="PTHR43087">
    <property type="entry name" value="LYSINE/ARGININE/ORNITHINE TRANSPORT SYSTEM KINASE"/>
    <property type="match status" value="1"/>
</dbReference>
<keyword evidence="2" id="KW-0547">Nucleotide-binding</keyword>
<dbReference type="InterPro" id="IPR052040">
    <property type="entry name" value="GTPase/Isobutyryl-CoA_mutase"/>
</dbReference>
<organism evidence="7 8">
    <name type="scientific">Desulforhabdus amnigena</name>
    <dbReference type="NCBI Taxonomy" id="40218"/>
    <lineage>
        <taxon>Bacteria</taxon>
        <taxon>Pseudomonadati</taxon>
        <taxon>Thermodesulfobacteriota</taxon>
        <taxon>Syntrophobacteria</taxon>
        <taxon>Syntrophobacterales</taxon>
        <taxon>Syntrophobacteraceae</taxon>
        <taxon>Desulforhabdus</taxon>
    </lineage>
</organism>
<dbReference type="GO" id="GO:0005525">
    <property type="term" value="F:GTP binding"/>
    <property type="evidence" value="ECO:0007669"/>
    <property type="project" value="UniProtKB-KW"/>
</dbReference>
<dbReference type="InterPro" id="IPR005129">
    <property type="entry name" value="GTPase_ArgK"/>
</dbReference>
<comment type="caution">
    <text evidence="7">The sequence shown here is derived from an EMBL/GenBank/DDBJ whole genome shotgun (WGS) entry which is preliminary data.</text>
</comment>
<dbReference type="SMART" id="SM00382">
    <property type="entry name" value="AAA"/>
    <property type="match status" value="1"/>
</dbReference>
<accession>A0A9W6D3J5</accession>
<name>A0A9W6D3J5_9BACT</name>
<dbReference type="EMBL" id="BSDR01000001">
    <property type="protein sequence ID" value="GLI34254.1"/>
    <property type="molecule type" value="Genomic_DNA"/>
</dbReference>
<evidence type="ECO:0000259" key="6">
    <source>
        <dbReference type="SMART" id="SM00382"/>
    </source>
</evidence>
<evidence type="ECO:0000256" key="5">
    <source>
        <dbReference type="ARBA" id="ARBA00023186"/>
    </source>
</evidence>
<evidence type="ECO:0000256" key="2">
    <source>
        <dbReference type="ARBA" id="ARBA00022741"/>
    </source>
</evidence>
<dbReference type="CDD" id="cd03114">
    <property type="entry name" value="MMAA-like"/>
    <property type="match status" value="1"/>
</dbReference>
<gene>
    <name evidence="7" type="ORF">DAMNIGENAA_16870</name>
</gene>
<dbReference type="AlphaFoldDB" id="A0A9W6D3J5"/>
<dbReference type="Pfam" id="PF03308">
    <property type="entry name" value="MeaB"/>
    <property type="match status" value="1"/>
</dbReference>
<dbReference type="Gene3D" id="3.40.50.300">
    <property type="entry name" value="P-loop containing nucleotide triphosphate hydrolases"/>
    <property type="match status" value="1"/>
</dbReference>
<protein>
    <submittedName>
        <fullName evidence="7">Methylmalonyl Co-A mutase-associated GTPase MeaB</fullName>
    </submittedName>
</protein>
<sequence length="325" mass="35862">MNMDYAKEILQGSPRAVARVMSWLEDEDDRAHACMEQLYPHTGKAYIIGITGSPGAGKSTLTDKLTRTIRKRGLSVGIVAVDPSSPFTGGAVLGDRVRMSELSVDPGVYIRSMATRGFLGGMSKATADVVKVLDAFGKDVIIIETVGVGQDEVDIIGLADTTCLVLVPGLGDGIQSMKAGVMEIADIFVVNKADRPGADQVVAEVSARVDQDRHIKRKLWTPPVVKTIAVEDQGLDDLWQAIDDHRKMLETSGNFLQKRRERICNETLRMIHNEIFRIVREQLQESGQLDNLVTDILEHKRDPYSIMREILGNWLSLPQCHKEAS</sequence>
<dbReference type="GO" id="GO:0003924">
    <property type="term" value="F:GTPase activity"/>
    <property type="evidence" value="ECO:0007669"/>
    <property type="project" value="InterPro"/>
</dbReference>
<proteinExistence type="inferred from homology"/>
<keyword evidence="4" id="KW-0342">GTP-binding</keyword>
<evidence type="ECO:0000256" key="4">
    <source>
        <dbReference type="ARBA" id="ARBA00023134"/>
    </source>
</evidence>
<dbReference type="RefSeq" id="WP_281793512.1">
    <property type="nucleotide sequence ID" value="NZ_BSDR01000001.1"/>
</dbReference>
<dbReference type="Proteomes" id="UP001144372">
    <property type="component" value="Unassembled WGS sequence"/>
</dbReference>
<evidence type="ECO:0000256" key="1">
    <source>
        <dbReference type="ARBA" id="ARBA00009625"/>
    </source>
</evidence>
<keyword evidence="5" id="KW-0143">Chaperone</keyword>
<feature type="domain" description="AAA+ ATPase" evidence="6">
    <location>
        <begin position="44"/>
        <end position="219"/>
    </location>
</feature>
<reference evidence="7" key="1">
    <citation type="submission" date="2022-12" db="EMBL/GenBank/DDBJ databases">
        <title>Reference genome sequencing for broad-spectrum identification of bacterial and archaeal isolates by mass spectrometry.</title>
        <authorList>
            <person name="Sekiguchi Y."/>
            <person name="Tourlousse D.M."/>
        </authorList>
    </citation>
    <scope>NUCLEOTIDE SEQUENCE</scope>
    <source>
        <strain evidence="7">ASRB1</strain>
    </source>
</reference>
<evidence type="ECO:0000313" key="8">
    <source>
        <dbReference type="Proteomes" id="UP001144372"/>
    </source>
</evidence>